<reference evidence="1 2" key="1">
    <citation type="journal article" date="2013" name="Genome Biol. Evol.">
        <title>Genomes of Stigonematalean cyanobacteria (subsection V) and the evolution of oxygenic photosynthesis from prokaryotes to plastids.</title>
        <authorList>
            <person name="Dagan T."/>
            <person name="Roettger M."/>
            <person name="Stucken K."/>
            <person name="Landan G."/>
            <person name="Koch R."/>
            <person name="Major P."/>
            <person name="Gould S.B."/>
            <person name="Goremykin V.V."/>
            <person name="Rippka R."/>
            <person name="Tandeau de Marsac N."/>
            <person name="Gugger M."/>
            <person name="Lockhart P.J."/>
            <person name="Allen J.F."/>
            <person name="Brune I."/>
            <person name="Maus I."/>
            <person name="Puhler A."/>
            <person name="Martin W.F."/>
        </authorList>
    </citation>
    <scope>NUCLEOTIDE SEQUENCE [LARGE SCALE GENOMIC DNA]</scope>
    <source>
        <strain evidence="1 2">PCC 7110</strain>
    </source>
</reference>
<dbReference type="InterPro" id="IPR052998">
    <property type="entry name" value="Hetero-Diels-Alderase-like"/>
</dbReference>
<name>A0A139WZT8_9CYAN</name>
<gene>
    <name evidence="1" type="ORF">WA1_05240</name>
</gene>
<keyword evidence="2" id="KW-1185">Reference proteome</keyword>
<proteinExistence type="predicted"/>
<accession>A0A139WZT8</accession>
<sequence>MVIAVLNNDLPPIFTNTPEEIVPAQLIAEFPVNTFLENIIVDTEGNLSIASYEEGKIYRVTTTGDITEVINLKGNAAGIVIDRQGNLLVAGATNDKVATVFSIDRNGTVQSIITIPDAIFLNGMVPLTENRYLIADSYKGAIWEIDAIERIARVWLEHDLLARSNSNHPFPAVNGLKIYNSTLYASNTQRQHLIRIPINSDYTPGSPDLFLTNVNLDDFAFDMQGNLYATTHVYNSVVRISPDGLLTTIAKTEQGVTGSTALAFGRKAGDRASIYVVTNGGMSLPLSTGLEPAKVVRLEVGIEGLVK</sequence>
<evidence type="ECO:0000313" key="2">
    <source>
        <dbReference type="Proteomes" id="UP000076925"/>
    </source>
</evidence>
<dbReference type="STRING" id="128403.WA1_05240"/>
<dbReference type="Proteomes" id="UP000076925">
    <property type="component" value="Unassembled WGS sequence"/>
</dbReference>
<evidence type="ECO:0000313" key="1">
    <source>
        <dbReference type="EMBL" id="KYC37903.1"/>
    </source>
</evidence>
<comment type="caution">
    <text evidence="1">The sequence shown here is derived from an EMBL/GenBank/DDBJ whole genome shotgun (WGS) entry which is preliminary data.</text>
</comment>
<dbReference type="EMBL" id="ANNX02000045">
    <property type="protein sequence ID" value="KYC37903.1"/>
    <property type="molecule type" value="Genomic_DNA"/>
</dbReference>
<dbReference type="OrthoDB" id="506106at2"/>
<dbReference type="RefSeq" id="WP_017743102.1">
    <property type="nucleotide sequence ID" value="NZ_KQ976354.1"/>
</dbReference>
<dbReference type="Gene3D" id="2.120.10.30">
    <property type="entry name" value="TolB, C-terminal domain"/>
    <property type="match status" value="1"/>
</dbReference>
<dbReference type="PANTHER" id="PTHR42060">
    <property type="entry name" value="NHL REPEAT-CONTAINING PROTEIN-RELATED"/>
    <property type="match status" value="1"/>
</dbReference>
<organism evidence="1 2">
    <name type="scientific">Scytonema hofmannii PCC 7110</name>
    <dbReference type="NCBI Taxonomy" id="128403"/>
    <lineage>
        <taxon>Bacteria</taxon>
        <taxon>Bacillati</taxon>
        <taxon>Cyanobacteriota</taxon>
        <taxon>Cyanophyceae</taxon>
        <taxon>Nostocales</taxon>
        <taxon>Scytonemataceae</taxon>
        <taxon>Scytonema</taxon>
    </lineage>
</organism>
<dbReference type="AlphaFoldDB" id="A0A139WZT8"/>
<dbReference type="SUPFAM" id="SSF63829">
    <property type="entry name" value="Calcium-dependent phosphotriesterase"/>
    <property type="match status" value="1"/>
</dbReference>
<dbReference type="PANTHER" id="PTHR42060:SF1">
    <property type="entry name" value="NHL REPEAT-CONTAINING PROTEIN"/>
    <property type="match status" value="1"/>
</dbReference>
<protein>
    <submittedName>
        <fullName evidence="1">Gluconolactonase</fullName>
    </submittedName>
</protein>
<dbReference type="InterPro" id="IPR011042">
    <property type="entry name" value="6-blade_b-propeller_TolB-like"/>
</dbReference>